<dbReference type="GeneTree" id="ENSGT00940000160938"/>
<dbReference type="InParanoid" id="A0A7N5JGQ3"/>
<sequence>MKHLTLVELTDLIWTAIDGLGSTSPFRVQAAANMLLTAIEEHGASLETVANLGRAIHLQLCSIRIPQARENALHAITLLARSHTPELVATFLDFSIPLDSHAFRSWRALGAEQPVSRLVLSMLLAWLQERPLPAGARDGSPQPKDKPCLRSLAAMNTLHELQFAREFKKAMQDAYPELLLALLTQMHYVLELDLPQEPQPSQEAPEATMPSPRSTSLEALKSLLSTTGHWQDFAHLELQGAWKLFTTIHTYPQGVGLLARAMVQNRCKQIKAVTSQLLPRLQSKEERERKVAILMLTEVGAWAGRGEPLRHSLLLLLPRGPHQDLAWTDVPPDD</sequence>
<name>A0A7N5JGQ3_AILME</name>
<dbReference type="Pfam" id="PF21047">
    <property type="entry name" value="HEAT_Maestro"/>
    <property type="match status" value="1"/>
</dbReference>
<dbReference type="Ensembl" id="ENSAMET00000025708.1">
    <property type="protein sequence ID" value="ENSAMEP00000025131.1"/>
    <property type="gene ID" value="ENSAMEG00000028309.1"/>
</dbReference>
<proteinExistence type="predicted"/>
<dbReference type="PANTHER" id="PTHR23120:SF6">
    <property type="entry name" value="MAESTRO HEAT-LIKE REPEAT FAMILY MEMBER 5"/>
    <property type="match status" value="1"/>
</dbReference>
<protein>
    <recommendedName>
        <fullName evidence="1">Maestro-like HEAT-repeats domain-containing protein</fullName>
    </recommendedName>
</protein>
<dbReference type="InterPro" id="IPR045206">
    <property type="entry name" value="Maestro_heat-like_prot"/>
</dbReference>
<reference evidence="2" key="3">
    <citation type="submission" date="2025-09" db="UniProtKB">
        <authorList>
            <consortium name="Ensembl"/>
        </authorList>
    </citation>
    <scope>IDENTIFICATION</scope>
</reference>
<evidence type="ECO:0000259" key="1">
    <source>
        <dbReference type="Pfam" id="PF21047"/>
    </source>
</evidence>
<dbReference type="SUPFAM" id="SSF48371">
    <property type="entry name" value="ARM repeat"/>
    <property type="match status" value="1"/>
</dbReference>
<dbReference type="InterPro" id="IPR048465">
    <property type="entry name" value="Maestro-like_HEAT"/>
</dbReference>
<dbReference type="AlphaFoldDB" id="A0A7N5JGQ3"/>
<dbReference type="GO" id="GO:0005737">
    <property type="term" value="C:cytoplasm"/>
    <property type="evidence" value="ECO:0007669"/>
    <property type="project" value="TreeGrafter"/>
</dbReference>
<dbReference type="PANTHER" id="PTHR23120">
    <property type="entry name" value="MAESTRO-RELATED HEAT DOMAIN-CONTAINING"/>
    <property type="match status" value="1"/>
</dbReference>
<accession>A0A7N5JGQ3</accession>
<evidence type="ECO:0000313" key="3">
    <source>
        <dbReference type="Proteomes" id="UP000008912"/>
    </source>
</evidence>
<organism evidence="2 3">
    <name type="scientific">Ailuropoda melanoleuca</name>
    <name type="common">Giant panda</name>
    <dbReference type="NCBI Taxonomy" id="9646"/>
    <lineage>
        <taxon>Eukaryota</taxon>
        <taxon>Metazoa</taxon>
        <taxon>Chordata</taxon>
        <taxon>Craniata</taxon>
        <taxon>Vertebrata</taxon>
        <taxon>Euteleostomi</taxon>
        <taxon>Mammalia</taxon>
        <taxon>Eutheria</taxon>
        <taxon>Laurasiatheria</taxon>
        <taxon>Carnivora</taxon>
        <taxon>Caniformia</taxon>
        <taxon>Ursidae</taxon>
        <taxon>Ailuropoda</taxon>
    </lineage>
</organism>
<reference evidence="2 3" key="1">
    <citation type="journal article" date="2010" name="Nature">
        <title>The sequence and de novo assembly of the giant panda genome.</title>
        <authorList>
            <person name="Li R."/>
            <person name="Fan W."/>
            <person name="Tian G."/>
            <person name="Zhu H."/>
            <person name="He L."/>
            <person name="Cai J."/>
            <person name="Huang Q."/>
            <person name="Cai Q."/>
            <person name="Li B."/>
            <person name="Bai Y."/>
            <person name="Zhang Z."/>
            <person name="Zhang Y."/>
            <person name="Wang W."/>
            <person name="Li J."/>
            <person name="Wei F."/>
            <person name="Li H."/>
            <person name="Jian M."/>
            <person name="Li J."/>
            <person name="Zhang Z."/>
            <person name="Nielsen R."/>
            <person name="Li D."/>
            <person name="Gu W."/>
            <person name="Yang Z."/>
            <person name="Xuan Z."/>
            <person name="Ryder O.A."/>
            <person name="Leung F.C."/>
            <person name="Zhou Y."/>
            <person name="Cao J."/>
            <person name="Sun X."/>
            <person name="Fu Y."/>
            <person name="Fang X."/>
            <person name="Guo X."/>
            <person name="Wang B."/>
            <person name="Hou R."/>
            <person name="Shen F."/>
            <person name="Mu B."/>
            <person name="Ni P."/>
            <person name="Lin R."/>
            <person name="Qian W."/>
            <person name="Wang G."/>
            <person name="Yu C."/>
            <person name="Nie W."/>
            <person name="Wang J."/>
            <person name="Wu Z."/>
            <person name="Liang H."/>
            <person name="Min J."/>
            <person name="Wu Q."/>
            <person name="Cheng S."/>
            <person name="Ruan J."/>
            <person name="Wang M."/>
            <person name="Shi Z."/>
            <person name="Wen M."/>
            <person name="Liu B."/>
            <person name="Ren X."/>
            <person name="Zheng H."/>
            <person name="Dong D."/>
            <person name="Cook K."/>
            <person name="Shan G."/>
            <person name="Zhang H."/>
            <person name="Kosiol C."/>
            <person name="Xie X."/>
            <person name="Lu Z."/>
            <person name="Zheng H."/>
            <person name="Li Y."/>
            <person name="Steiner C.C."/>
            <person name="Lam T.T."/>
            <person name="Lin S."/>
            <person name="Zhang Q."/>
            <person name="Li G."/>
            <person name="Tian J."/>
            <person name="Gong T."/>
            <person name="Liu H."/>
            <person name="Zhang D."/>
            <person name="Fang L."/>
            <person name="Ye C."/>
            <person name="Zhang J."/>
            <person name="Hu W."/>
            <person name="Xu A."/>
            <person name="Ren Y."/>
            <person name="Zhang G."/>
            <person name="Bruford M.W."/>
            <person name="Li Q."/>
            <person name="Ma L."/>
            <person name="Guo Y."/>
            <person name="An N."/>
            <person name="Hu Y."/>
            <person name="Zheng Y."/>
            <person name="Shi Y."/>
            <person name="Li Z."/>
            <person name="Liu Q."/>
            <person name="Chen Y."/>
            <person name="Zhao J."/>
            <person name="Qu N."/>
            <person name="Zhao S."/>
            <person name="Tian F."/>
            <person name="Wang X."/>
            <person name="Wang H."/>
            <person name="Xu L."/>
            <person name="Liu X."/>
            <person name="Vinar T."/>
            <person name="Wang Y."/>
            <person name="Lam T.W."/>
            <person name="Yiu S.M."/>
            <person name="Liu S."/>
            <person name="Zhang H."/>
            <person name="Li D."/>
            <person name="Huang Y."/>
            <person name="Wang X."/>
            <person name="Yang G."/>
            <person name="Jiang Z."/>
            <person name="Wang J."/>
            <person name="Qin N."/>
            <person name="Li L."/>
            <person name="Li J."/>
            <person name="Bolund L."/>
            <person name="Kristiansen K."/>
            <person name="Wong G.K."/>
            <person name="Olson M."/>
            <person name="Zhang X."/>
            <person name="Li S."/>
            <person name="Yang H."/>
            <person name="Wang J."/>
            <person name="Wang J."/>
        </authorList>
    </citation>
    <scope>NUCLEOTIDE SEQUENCE [LARGE SCALE GENOMIC DNA]</scope>
</reference>
<dbReference type="Proteomes" id="UP000008912">
    <property type="component" value="Unassembled WGS sequence"/>
</dbReference>
<dbReference type="InterPro" id="IPR016024">
    <property type="entry name" value="ARM-type_fold"/>
</dbReference>
<evidence type="ECO:0000313" key="2">
    <source>
        <dbReference type="Ensembl" id="ENSAMEP00000025131.1"/>
    </source>
</evidence>
<feature type="domain" description="Maestro-like HEAT-repeats" evidence="1">
    <location>
        <begin position="1"/>
        <end position="120"/>
    </location>
</feature>
<keyword evidence="3" id="KW-1185">Reference proteome</keyword>
<reference evidence="2" key="2">
    <citation type="submission" date="2025-08" db="UniProtKB">
        <authorList>
            <consortium name="Ensembl"/>
        </authorList>
    </citation>
    <scope>IDENTIFICATION</scope>
</reference>